<comment type="subcellular location">
    <subcellularLocation>
        <location evidence="1">Cell membrane</location>
        <topology evidence="1">Multi-pass membrane protein</topology>
    </subcellularLocation>
</comment>
<dbReference type="Gene3D" id="1.20.1250.20">
    <property type="entry name" value="MFS general substrate transporter like domains"/>
    <property type="match status" value="2"/>
</dbReference>
<feature type="transmembrane region" description="Helical" evidence="6">
    <location>
        <begin position="334"/>
        <end position="360"/>
    </location>
</feature>
<dbReference type="PROSITE" id="PS00217">
    <property type="entry name" value="SUGAR_TRANSPORT_2"/>
    <property type="match status" value="1"/>
</dbReference>
<dbReference type="SUPFAM" id="SSF103473">
    <property type="entry name" value="MFS general substrate transporter"/>
    <property type="match status" value="1"/>
</dbReference>
<dbReference type="PANTHER" id="PTHR23504:SF31">
    <property type="entry name" value="MAJOR FACILITATOR SUPERFAMILY DOMAIN-CONTAINING PROTEIN 10"/>
    <property type="match status" value="1"/>
</dbReference>
<evidence type="ECO:0000313" key="8">
    <source>
        <dbReference type="EMBL" id="MCU7378622.1"/>
    </source>
</evidence>
<dbReference type="InterPro" id="IPR011701">
    <property type="entry name" value="MFS"/>
</dbReference>
<proteinExistence type="predicted"/>
<evidence type="ECO:0000313" key="9">
    <source>
        <dbReference type="Proteomes" id="UP001065549"/>
    </source>
</evidence>
<feature type="domain" description="Major facilitator superfamily (MFS) profile" evidence="7">
    <location>
        <begin position="15"/>
        <end position="429"/>
    </location>
</feature>
<feature type="transmembrane region" description="Helical" evidence="6">
    <location>
        <begin position="241"/>
        <end position="259"/>
    </location>
</feature>
<feature type="transmembrane region" description="Helical" evidence="6">
    <location>
        <begin position="111"/>
        <end position="136"/>
    </location>
</feature>
<feature type="transmembrane region" description="Helical" evidence="6">
    <location>
        <begin position="83"/>
        <end position="105"/>
    </location>
</feature>
<dbReference type="PANTHER" id="PTHR23504">
    <property type="entry name" value="MAJOR FACILITATOR SUPERFAMILY DOMAIN-CONTAINING PROTEIN 10"/>
    <property type="match status" value="1"/>
</dbReference>
<keyword evidence="5 6" id="KW-0472">Membrane</keyword>
<feature type="transmembrane region" description="Helical" evidence="6">
    <location>
        <begin position="310"/>
        <end position="328"/>
    </location>
</feature>
<dbReference type="EMBL" id="JAOSHN010000003">
    <property type="protein sequence ID" value="MCU7378622.1"/>
    <property type="molecule type" value="Genomic_DNA"/>
</dbReference>
<dbReference type="InterPro" id="IPR036259">
    <property type="entry name" value="MFS_trans_sf"/>
</dbReference>
<evidence type="ECO:0000256" key="2">
    <source>
        <dbReference type="ARBA" id="ARBA00022448"/>
    </source>
</evidence>
<dbReference type="GO" id="GO:0005886">
    <property type="term" value="C:plasma membrane"/>
    <property type="evidence" value="ECO:0007669"/>
    <property type="project" value="UniProtKB-SubCell"/>
</dbReference>
<feature type="transmembrane region" description="Helical" evidence="6">
    <location>
        <begin position="404"/>
        <end position="424"/>
    </location>
</feature>
<evidence type="ECO:0000256" key="3">
    <source>
        <dbReference type="ARBA" id="ARBA00022692"/>
    </source>
</evidence>
<evidence type="ECO:0000256" key="4">
    <source>
        <dbReference type="ARBA" id="ARBA00022989"/>
    </source>
</evidence>
<keyword evidence="2" id="KW-0813">Transport</keyword>
<keyword evidence="9" id="KW-1185">Reference proteome</keyword>
<dbReference type="GO" id="GO:0022857">
    <property type="term" value="F:transmembrane transporter activity"/>
    <property type="evidence" value="ECO:0007669"/>
    <property type="project" value="InterPro"/>
</dbReference>
<dbReference type="RefSeq" id="WP_148396254.1">
    <property type="nucleotide sequence ID" value="NZ_JAJAGH010000007.1"/>
</dbReference>
<evidence type="ECO:0000256" key="6">
    <source>
        <dbReference type="SAM" id="Phobius"/>
    </source>
</evidence>
<dbReference type="Pfam" id="PF07690">
    <property type="entry name" value="MFS_1"/>
    <property type="match status" value="1"/>
</dbReference>
<organism evidence="8 9">
    <name type="scientific">Hominibacterium faecale</name>
    <dbReference type="NCBI Taxonomy" id="2839743"/>
    <lineage>
        <taxon>Bacteria</taxon>
        <taxon>Bacillati</taxon>
        <taxon>Bacillota</taxon>
        <taxon>Clostridia</taxon>
        <taxon>Peptostreptococcales</taxon>
        <taxon>Anaerovoracaceae</taxon>
        <taxon>Hominibacterium</taxon>
    </lineage>
</organism>
<feature type="transmembrane region" description="Helical" evidence="6">
    <location>
        <begin position="179"/>
        <end position="199"/>
    </location>
</feature>
<dbReference type="InterPro" id="IPR005829">
    <property type="entry name" value="Sugar_transporter_CS"/>
</dbReference>
<name>A0A9J6QW25_9FIRM</name>
<feature type="transmembrane region" description="Helical" evidence="6">
    <location>
        <begin position="16"/>
        <end position="35"/>
    </location>
</feature>
<feature type="transmembrane region" description="Helical" evidence="6">
    <location>
        <begin position="55"/>
        <end position="76"/>
    </location>
</feature>
<keyword evidence="4 6" id="KW-1133">Transmembrane helix</keyword>
<evidence type="ECO:0000256" key="5">
    <source>
        <dbReference type="ARBA" id="ARBA00023136"/>
    </source>
</evidence>
<accession>A0A9J6QW25</accession>
<sequence length="437" mass="47695">MEANKGIEPLYTKKQYQLISFALYIYATSNVVYMITQNVRAYIEMEYPDISPVAAAQLISFPTLFGLFTSLIIGFVALKFSKVALLVIIRTCMLAFSILMIIGGVLHAPFWVYYVGTVLCGISLGGFGPLMNSIVGEIFDEDQRASKISMYNVFVNIGGVIMLQLSGRIAAGNDGHNWPFAYTLGLWCVIAITVFLIMIKKGGYSDSKEARAARIERRKQLGLEDENATTKVRFKDLPKKVVGFVMTIAILHCVFYIGINGYYLNLSNYIITEHELGTSAQAGNCTSLTRVLLIVVQFSYPIWIKLFKDWLIPIGYAFVAVGLAAAYFIDSSMFGIYCAAACAGIATGLVHASVFAKALNFVPQAFRSISSSVAWGIANAGPFFATYVYALVNATIAQGIGAQLVAGIVIACITVVASIIIFVVKYPERKAAEIRLG</sequence>
<feature type="transmembrane region" description="Helical" evidence="6">
    <location>
        <begin position="148"/>
        <end position="167"/>
    </location>
</feature>
<dbReference type="InterPro" id="IPR020846">
    <property type="entry name" value="MFS_dom"/>
</dbReference>
<reference evidence="8" key="1">
    <citation type="submission" date="2022-09" db="EMBL/GenBank/DDBJ databases">
        <title>Culturomic study of gut microbiota in children with autism spectrum disorder.</title>
        <authorList>
            <person name="Efimov B.A."/>
            <person name="Chaplin A.V."/>
            <person name="Sokolova S.R."/>
            <person name="Pikina A.P."/>
            <person name="Korzhanova M."/>
            <person name="Belova V."/>
            <person name="Korostin D."/>
        </authorList>
    </citation>
    <scope>NUCLEOTIDE SEQUENCE</scope>
    <source>
        <strain evidence="8">ASD5510</strain>
    </source>
</reference>
<gene>
    <name evidence="8" type="ORF">OBO34_09675</name>
</gene>
<feature type="transmembrane region" description="Helical" evidence="6">
    <location>
        <begin position="279"/>
        <end position="298"/>
    </location>
</feature>
<dbReference type="Proteomes" id="UP001065549">
    <property type="component" value="Unassembled WGS sequence"/>
</dbReference>
<protein>
    <submittedName>
        <fullName evidence="8">MFS transporter</fullName>
    </submittedName>
</protein>
<evidence type="ECO:0000256" key="1">
    <source>
        <dbReference type="ARBA" id="ARBA00004651"/>
    </source>
</evidence>
<evidence type="ECO:0000259" key="7">
    <source>
        <dbReference type="PROSITE" id="PS50850"/>
    </source>
</evidence>
<comment type="caution">
    <text evidence="8">The sequence shown here is derived from an EMBL/GenBank/DDBJ whole genome shotgun (WGS) entry which is preliminary data.</text>
</comment>
<keyword evidence="3 6" id="KW-0812">Transmembrane</keyword>
<dbReference type="PROSITE" id="PS50850">
    <property type="entry name" value="MFS"/>
    <property type="match status" value="1"/>
</dbReference>
<dbReference type="AlphaFoldDB" id="A0A9J6QW25"/>
<feature type="transmembrane region" description="Helical" evidence="6">
    <location>
        <begin position="372"/>
        <end position="392"/>
    </location>
</feature>